<gene>
    <name evidence="14" type="ORF">G6O67_000413</name>
</gene>
<evidence type="ECO:0000313" key="14">
    <source>
        <dbReference type="EMBL" id="KAF4513095.1"/>
    </source>
</evidence>
<evidence type="ECO:0000313" key="15">
    <source>
        <dbReference type="Proteomes" id="UP000557566"/>
    </source>
</evidence>
<comment type="function">
    <text evidence="12">Subunit of the V1 complex of vacuolar(H+)-ATPase (V-ATPase), a multisubunit enzyme composed of a peripheral complex (V1) that hydrolyzes ATP and a membrane integral complex (V0) that translocates protons. V-ATPase is responsible for acidifying and maintaining the pH of intracellular compartments.</text>
</comment>
<evidence type="ECO:0000256" key="9">
    <source>
        <dbReference type="ARBA" id="ARBA00029477"/>
    </source>
</evidence>
<keyword evidence="15" id="KW-1185">Reference proteome</keyword>
<protein>
    <recommendedName>
        <fullName evidence="2">V-type proton ATPase subunit F</fullName>
    </recommendedName>
    <alternativeName>
        <fullName evidence="11">V-ATPase 14 kDa subunit</fullName>
    </alternativeName>
    <alternativeName>
        <fullName evidence="13">V-type proton ATPase subunit f</fullName>
    </alternativeName>
    <alternativeName>
        <fullName evidence="10">Vacuolar proton pump subunit F</fullName>
    </alternativeName>
</protein>
<reference evidence="14 15" key="1">
    <citation type="journal article" date="2020" name="Genome Biol. Evol.">
        <title>A new high-quality draft genome assembly of the Chinese cordyceps Ophiocordyceps sinensis.</title>
        <authorList>
            <person name="Shu R."/>
            <person name="Zhang J."/>
            <person name="Meng Q."/>
            <person name="Zhang H."/>
            <person name="Zhou G."/>
            <person name="Li M."/>
            <person name="Wu P."/>
            <person name="Zhao Y."/>
            <person name="Chen C."/>
            <person name="Qin Q."/>
        </authorList>
    </citation>
    <scope>NUCLEOTIDE SEQUENCE [LARGE SCALE GENOMIC DNA]</scope>
    <source>
        <strain evidence="14 15">IOZ07</strain>
    </source>
</reference>
<dbReference type="Gene3D" id="3.40.50.10580">
    <property type="entry name" value="ATPase, V1 complex, subunit F"/>
    <property type="match status" value="1"/>
</dbReference>
<evidence type="ECO:0000256" key="7">
    <source>
        <dbReference type="ARBA" id="ARBA00023136"/>
    </source>
</evidence>
<dbReference type="AlphaFoldDB" id="A0A8H4V9Y3"/>
<dbReference type="GO" id="GO:0033180">
    <property type="term" value="C:proton-transporting V-type ATPase, V1 domain"/>
    <property type="evidence" value="ECO:0007669"/>
    <property type="project" value="InterPro"/>
</dbReference>
<dbReference type="SUPFAM" id="SSF159468">
    <property type="entry name" value="AtpF-like"/>
    <property type="match status" value="1"/>
</dbReference>
<keyword evidence="6" id="KW-0406">Ion transport</keyword>
<name>A0A8H4V9Y3_9HYPO</name>
<dbReference type="PANTHER" id="PTHR13861:SF2">
    <property type="entry name" value="V-TYPE PROTON ATPASE SUBUNIT F"/>
    <property type="match status" value="1"/>
</dbReference>
<dbReference type="PANTHER" id="PTHR13861">
    <property type="entry name" value="VACUOLAR ATP SYNTHASE SUBUNIT F"/>
    <property type="match status" value="1"/>
</dbReference>
<keyword evidence="7" id="KW-0472">Membrane</keyword>
<dbReference type="GO" id="GO:0000329">
    <property type="term" value="C:fungal-type vacuole membrane"/>
    <property type="evidence" value="ECO:0007669"/>
    <property type="project" value="TreeGrafter"/>
</dbReference>
<accession>A0A8H4V9Y3</accession>
<keyword evidence="4" id="KW-0926">Vacuole</keyword>
<evidence type="ECO:0000256" key="13">
    <source>
        <dbReference type="ARBA" id="ARBA00071100"/>
    </source>
</evidence>
<evidence type="ECO:0000256" key="3">
    <source>
        <dbReference type="ARBA" id="ARBA00022448"/>
    </source>
</evidence>
<evidence type="ECO:0000256" key="4">
    <source>
        <dbReference type="ARBA" id="ARBA00022554"/>
    </source>
</evidence>
<comment type="caution">
    <text evidence="14">The sequence shown here is derived from an EMBL/GenBank/DDBJ whole genome shotgun (WGS) entry which is preliminary data.</text>
</comment>
<evidence type="ECO:0000256" key="11">
    <source>
        <dbReference type="ARBA" id="ARBA00032267"/>
    </source>
</evidence>
<proteinExistence type="inferred from homology"/>
<dbReference type="InterPro" id="IPR036906">
    <property type="entry name" value="ATPase_V1_fsu_sf"/>
</dbReference>
<comment type="similarity">
    <text evidence="1">Belongs to the V-ATPase F subunit family.</text>
</comment>
<comment type="subcellular location">
    <subcellularLocation>
        <location evidence="8">Vacuole membrane</location>
        <topology evidence="8">Peripheral membrane protein</topology>
        <orientation evidence="8">Cytoplasmic side</orientation>
    </subcellularLocation>
</comment>
<evidence type="ECO:0000256" key="1">
    <source>
        <dbReference type="ARBA" id="ARBA00010148"/>
    </source>
</evidence>
<comment type="subunit">
    <text evidence="9">V-ATPase is a heteromultimeric enzyme composed of a peripheral catalytic V1 complex (components A to H) attached to an integral membrane V0 proton pore complex (components: a, c, c', c'', d, e, f and VOA1).</text>
</comment>
<evidence type="ECO:0000256" key="6">
    <source>
        <dbReference type="ARBA" id="ARBA00023065"/>
    </source>
</evidence>
<dbReference type="InterPro" id="IPR005772">
    <property type="entry name" value="ATPase_V1-cplx_fsu_euk"/>
</dbReference>
<dbReference type="GO" id="GO:0046961">
    <property type="term" value="F:proton-transporting ATPase activity, rotational mechanism"/>
    <property type="evidence" value="ECO:0007669"/>
    <property type="project" value="InterPro"/>
</dbReference>
<evidence type="ECO:0000256" key="2">
    <source>
        <dbReference type="ARBA" id="ARBA00013430"/>
    </source>
</evidence>
<dbReference type="OrthoDB" id="10261947at2759"/>
<dbReference type="Proteomes" id="UP000557566">
    <property type="component" value="Unassembled WGS sequence"/>
</dbReference>
<evidence type="ECO:0000256" key="8">
    <source>
        <dbReference type="ARBA" id="ARBA00029427"/>
    </source>
</evidence>
<dbReference type="InterPro" id="IPR008218">
    <property type="entry name" value="ATPase_V1-cplx_f_g_su"/>
</dbReference>
<organism evidence="14 15">
    <name type="scientific">Ophiocordyceps sinensis</name>
    <dbReference type="NCBI Taxonomy" id="72228"/>
    <lineage>
        <taxon>Eukaryota</taxon>
        <taxon>Fungi</taxon>
        <taxon>Dikarya</taxon>
        <taxon>Ascomycota</taxon>
        <taxon>Pezizomycotina</taxon>
        <taxon>Sordariomycetes</taxon>
        <taxon>Hypocreomycetidae</taxon>
        <taxon>Hypocreales</taxon>
        <taxon>Ophiocordycipitaceae</taxon>
        <taxon>Ophiocordyceps</taxon>
    </lineage>
</organism>
<dbReference type="Pfam" id="PF01990">
    <property type="entry name" value="ATP-synt_F"/>
    <property type="match status" value="1"/>
</dbReference>
<keyword evidence="3" id="KW-0813">Transport</keyword>
<evidence type="ECO:0000256" key="12">
    <source>
        <dbReference type="ARBA" id="ARBA00046254"/>
    </source>
</evidence>
<dbReference type="EMBL" id="JAAVMX010000001">
    <property type="protein sequence ID" value="KAF4513095.1"/>
    <property type="molecule type" value="Genomic_DNA"/>
</dbReference>
<dbReference type="NCBIfam" id="TIGR01101">
    <property type="entry name" value="V_ATP_synt_F"/>
    <property type="match status" value="1"/>
</dbReference>
<sequence length="167" mass="18925">MDVYGVNTVSSTCLILYLTPSHFHSKLWEWLDYYTNNPRRPTIEMASQADFKDRQFLAVIGDEDSVTGLLLAGIGHVTAGADAQKNFLVVDSRTETAAIESAFDRFTQERKDIGIVLINQHVADKIRHRIDTYTAAFPAVLEVPSKDHPYDPEKDSVLRRVRRLFGE</sequence>
<evidence type="ECO:0000256" key="10">
    <source>
        <dbReference type="ARBA" id="ARBA00030311"/>
    </source>
</evidence>
<keyword evidence="5" id="KW-0375">Hydrogen ion transport</keyword>
<evidence type="ECO:0000256" key="5">
    <source>
        <dbReference type="ARBA" id="ARBA00022781"/>
    </source>
</evidence>
<dbReference type="FunFam" id="3.40.50.10580:FF:000002">
    <property type="entry name" value="V-type proton ATPase subunit F"/>
    <property type="match status" value="1"/>
</dbReference>